<evidence type="ECO:0000256" key="4">
    <source>
        <dbReference type="ARBA" id="ARBA00023277"/>
    </source>
</evidence>
<dbReference type="PANTHER" id="PTHR31297:SF41">
    <property type="entry name" value="ENDOGLUCANASE, PUTATIVE (AFU_ORTHOLOGUE AFUA_5G01830)-RELATED"/>
    <property type="match status" value="1"/>
</dbReference>
<dbReference type="InterPro" id="IPR050386">
    <property type="entry name" value="Glycosyl_hydrolase_5"/>
</dbReference>
<name>A0A1H9USU2_BUTFI</name>
<dbReference type="Pfam" id="PF00150">
    <property type="entry name" value="Cellulase"/>
    <property type="match status" value="1"/>
</dbReference>
<dbReference type="GO" id="GO:0005576">
    <property type="term" value="C:extracellular region"/>
    <property type="evidence" value="ECO:0007669"/>
    <property type="project" value="TreeGrafter"/>
</dbReference>
<dbReference type="GO" id="GO:0030245">
    <property type="term" value="P:cellulose catabolic process"/>
    <property type="evidence" value="ECO:0007669"/>
    <property type="project" value="UniProtKB-KW"/>
</dbReference>
<keyword evidence="4" id="KW-0119">Carbohydrate metabolism</keyword>
<dbReference type="SUPFAM" id="SSF51445">
    <property type="entry name" value="(Trans)glycosidases"/>
    <property type="match status" value="1"/>
</dbReference>
<keyword evidence="2 7" id="KW-0378">Hydrolase</keyword>
<sequence length="525" mass="59534">MSRIKTDFLSKGIYMLVMIAVSCSILACGSNVNNLTVDTENTETDKVVATTQNPSIVYASEDMSVEELYKDMGNGMSLGNDLDVCDWDAIGSNKAIGYQAAAIYTTSPYSTWNASSYQYFSYDGSLHFVWNIESLNSENNTICDSFAIQIVSHESNAQNKAFTCSITNATFTTATGVKYTMSSLIGTHQLTIKNDVTQYLYQPMSTFDGVKTTGDVIGGKIEIDLKLEDFYYDVSSEISKLETYWGNPVATEDMIKAISDRGFKTIRIPVTYFNHMSDEGTIDTAFLDRVEEVVDWALKYDMYVIMSIQHDTGNDGWIKASESNYKNNKTKVEYMVRQIAEKFKDKDNHLILEGFNEMVNDKCQWDDYIPDKDLSVMNRWNQLFVDTVRATDGNNKDRYLLVNTYAAMSTKKVLDAFVLPSDTATNKILVGLHCYFNKDNMDQNFAVMTEFTQKYNVIIGEWAFWISKDGDNRIEGASMYLEYVKALGIPAIWWDNGHIKEMAIFDRKTLSWPNEELVDLIINGN</sequence>
<keyword evidence="3" id="KW-0136">Cellulose degradation</keyword>
<dbReference type="RefSeq" id="WP_074757240.1">
    <property type="nucleotide sequence ID" value="NZ_FOGJ01000019.1"/>
</dbReference>
<evidence type="ECO:0000256" key="6">
    <source>
        <dbReference type="ARBA" id="ARBA00023326"/>
    </source>
</evidence>
<evidence type="ECO:0000256" key="7">
    <source>
        <dbReference type="RuleBase" id="RU361153"/>
    </source>
</evidence>
<evidence type="ECO:0000313" key="9">
    <source>
        <dbReference type="EMBL" id="SES12472.1"/>
    </source>
</evidence>
<reference evidence="9 10" key="1">
    <citation type="submission" date="2016-10" db="EMBL/GenBank/DDBJ databases">
        <authorList>
            <person name="de Groot N.N."/>
        </authorList>
    </citation>
    <scope>NUCLEOTIDE SEQUENCE [LARGE SCALE GENOMIC DNA]</scope>
    <source>
        <strain evidence="9 10">AR40</strain>
    </source>
</reference>
<dbReference type="PANTHER" id="PTHR31297">
    <property type="entry name" value="GLUCAN ENDO-1,6-BETA-GLUCOSIDASE B"/>
    <property type="match status" value="1"/>
</dbReference>
<dbReference type="AlphaFoldDB" id="A0A1H9USU2"/>
<evidence type="ECO:0000256" key="3">
    <source>
        <dbReference type="ARBA" id="ARBA00023001"/>
    </source>
</evidence>
<dbReference type="GO" id="GO:0008422">
    <property type="term" value="F:beta-glucosidase activity"/>
    <property type="evidence" value="ECO:0007669"/>
    <property type="project" value="TreeGrafter"/>
</dbReference>
<feature type="domain" description="Glycoside hydrolase family 5" evidence="8">
    <location>
        <begin position="237"/>
        <end position="497"/>
    </location>
</feature>
<keyword evidence="5 7" id="KW-0326">Glycosidase</keyword>
<dbReference type="PROSITE" id="PS51257">
    <property type="entry name" value="PROKAR_LIPOPROTEIN"/>
    <property type="match status" value="1"/>
</dbReference>
<dbReference type="InterPro" id="IPR017853">
    <property type="entry name" value="GH"/>
</dbReference>
<evidence type="ECO:0000256" key="5">
    <source>
        <dbReference type="ARBA" id="ARBA00023295"/>
    </source>
</evidence>
<evidence type="ECO:0000256" key="1">
    <source>
        <dbReference type="ARBA" id="ARBA00005641"/>
    </source>
</evidence>
<dbReference type="Gene3D" id="3.20.20.80">
    <property type="entry name" value="Glycosidases"/>
    <property type="match status" value="1"/>
</dbReference>
<gene>
    <name evidence="9" type="ORF">SAMN04487884_11988</name>
</gene>
<organism evidence="9 10">
    <name type="scientific">Butyrivibrio fibrisolvens</name>
    <dbReference type="NCBI Taxonomy" id="831"/>
    <lineage>
        <taxon>Bacteria</taxon>
        <taxon>Bacillati</taxon>
        <taxon>Bacillota</taxon>
        <taxon>Clostridia</taxon>
        <taxon>Lachnospirales</taxon>
        <taxon>Lachnospiraceae</taxon>
        <taxon>Butyrivibrio</taxon>
    </lineage>
</organism>
<evidence type="ECO:0000313" key="10">
    <source>
        <dbReference type="Proteomes" id="UP000182584"/>
    </source>
</evidence>
<proteinExistence type="inferred from homology"/>
<dbReference type="GO" id="GO:0009986">
    <property type="term" value="C:cell surface"/>
    <property type="evidence" value="ECO:0007669"/>
    <property type="project" value="TreeGrafter"/>
</dbReference>
<dbReference type="InterPro" id="IPR001547">
    <property type="entry name" value="Glyco_hydro_5"/>
</dbReference>
<evidence type="ECO:0000256" key="2">
    <source>
        <dbReference type="ARBA" id="ARBA00022801"/>
    </source>
</evidence>
<dbReference type="EMBL" id="FOGJ01000019">
    <property type="protein sequence ID" value="SES12472.1"/>
    <property type="molecule type" value="Genomic_DNA"/>
</dbReference>
<comment type="similarity">
    <text evidence="1 7">Belongs to the glycosyl hydrolase 5 (cellulase A) family.</text>
</comment>
<evidence type="ECO:0000259" key="8">
    <source>
        <dbReference type="Pfam" id="PF00150"/>
    </source>
</evidence>
<dbReference type="Proteomes" id="UP000182584">
    <property type="component" value="Unassembled WGS sequence"/>
</dbReference>
<accession>A0A1H9USU2</accession>
<keyword evidence="6" id="KW-0624">Polysaccharide degradation</keyword>
<protein>
    <submittedName>
        <fullName evidence="9">Cellulase (Glycosyl hydrolase family 5)</fullName>
    </submittedName>
</protein>